<dbReference type="Proteomes" id="UP000249754">
    <property type="component" value="Unassembled WGS sequence"/>
</dbReference>
<protein>
    <submittedName>
        <fullName evidence="1">Uncharacterized protein</fullName>
    </submittedName>
</protein>
<comment type="caution">
    <text evidence="1">The sequence shown here is derived from an EMBL/GenBank/DDBJ whole genome shotgun (WGS) entry which is preliminary data.</text>
</comment>
<name>A0A327T5Z8_9SPHI</name>
<dbReference type="EMBL" id="QLLR01000002">
    <property type="protein sequence ID" value="RAJ35504.1"/>
    <property type="molecule type" value="Genomic_DNA"/>
</dbReference>
<sequence length="54" mass="6062">MKQSVARNGKKDFSSVPDLFITQEHMLSSGLHPFGEQALKSGITYYSQLFEKAI</sequence>
<dbReference type="RefSeq" id="WP_170132617.1">
    <property type="nucleotide sequence ID" value="NZ_QLLR01000002.1"/>
</dbReference>
<reference evidence="1 2" key="1">
    <citation type="submission" date="2018-06" db="EMBL/GenBank/DDBJ databases">
        <title>Genomic Encyclopedia of Archaeal and Bacterial Type Strains, Phase II (KMG-II): from individual species to whole genera.</title>
        <authorList>
            <person name="Goeker M."/>
        </authorList>
    </citation>
    <scope>NUCLEOTIDE SEQUENCE [LARGE SCALE GENOMIC DNA]</scope>
    <source>
        <strain evidence="1 2">DSM 14825</strain>
    </source>
</reference>
<proteinExistence type="predicted"/>
<evidence type="ECO:0000313" key="2">
    <source>
        <dbReference type="Proteomes" id="UP000249754"/>
    </source>
</evidence>
<dbReference type="AlphaFoldDB" id="A0A327T5Z8"/>
<accession>A0A327T5Z8</accession>
<organism evidence="1 2">
    <name type="scientific">Pedobacter cryoconitis</name>
    <dbReference type="NCBI Taxonomy" id="188932"/>
    <lineage>
        <taxon>Bacteria</taxon>
        <taxon>Pseudomonadati</taxon>
        <taxon>Bacteroidota</taxon>
        <taxon>Sphingobacteriia</taxon>
        <taxon>Sphingobacteriales</taxon>
        <taxon>Sphingobacteriaceae</taxon>
        <taxon>Pedobacter</taxon>
    </lineage>
</organism>
<gene>
    <name evidence="1" type="ORF">LY11_00748</name>
</gene>
<evidence type="ECO:0000313" key="1">
    <source>
        <dbReference type="EMBL" id="RAJ35504.1"/>
    </source>
</evidence>